<reference evidence="1 2" key="1">
    <citation type="submission" date="2019-06" db="EMBL/GenBank/DDBJ databases">
        <title>Genomic Encyclopedia of Type Strains, Phase IV (KMG-V): Genome sequencing to study the core and pangenomes of soil and plant-associated prokaryotes.</title>
        <authorList>
            <person name="Whitman W."/>
        </authorList>
    </citation>
    <scope>NUCLEOTIDE SEQUENCE [LARGE SCALE GENOMIC DNA]</scope>
    <source>
        <strain evidence="1 2">BR 11650</strain>
    </source>
</reference>
<organism evidence="1 2">
    <name type="scientific">Azospirillum brasilense</name>
    <dbReference type="NCBI Taxonomy" id="192"/>
    <lineage>
        <taxon>Bacteria</taxon>
        <taxon>Pseudomonadati</taxon>
        <taxon>Pseudomonadota</taxon>
        <taxon>Alphaproteobacteria</taxon>
        <taxon>Rhodospirillales</taxon>
        <taxon>Azospirillaceae</taxon>
        <taxon>Azospirillum</taxon>
    </lineage>
</organism>
<gene>
    <name evidence="1" type="ORF">FBZ83_11967</name>
</gene>
<accession>A0A560BUY1</accession>
<comment type="caution">
    <text evidence="1">The sequence shown here is derived from an EMBL/GenBank/DDBJ whole genome shotgun (WGS) entry which is preliminary data.</text>
</comment>
<dbReference type="Proteomes" id="UP000318529">
    <property type="component" value="Unassembled WGS sequence"/>
</dbReference>
<name>A0A560BUY1_AZOBR</name>
<sequence length="63" mass="7107">MTINQARDLLSKHGICLTHEAVRVWCVRHGVGVRRGGRWDVLTDRLAAHVSMTVAELTEEARQ</sequence>
<dbReference type="EMBL" id="VITH01000019">
    <property type="protein sequence ID" value="TWA76416.1"/>
    <property type="molecule type" value="Genomic_DNA"/>
</dbReference>
<evidence type="ECO:0000313" key="2">
    <source>
        <dbReference type="Proteomes" id="UP000318529"/>
    </source>
</evidence>
<protein>
    <submittedName>
        <fullName evidence="1">Uncharacterized protein</fullName>
    </submittedName>
</protein>
<evidence type="ECO:0000313" key="1">
    <source>
        <dbReference type="EMBL" id="TWA76416.1"/>
    </source>
</evidence>
<dbReference type="AlphaFoldDB" id="A0A560BUY1"/>
<proteinExistence type="predicted"/>